<feature type="transmembrane region" description="Helical" evidence="10">
    <location>
        <begin position="687"/>
        <end position="705"/>
    </location>
</feature>
<dbReference type="PANTHER" id="PTHR47151">
    <property type="entry name" value="LEU/ILE/VAL-BINDING ABC TRANSPORTER SUBUNIT"/>
    <property type="match status" value="1"/>
</dbReference>
<dbReference type="SUPFAM" id="SSF53822">
    <property type="entry name" value="Periplasmic binding protein-like I"/>
    <property type="match status" value="1"/>
</dbReference>
<keyword evidence="4" id="KW-1003">Cell membrane</keyword>
<dbReference type="GO" id="GO:0006865">
    <property type="term" value="P:amino acid transport"/>
    <property type="evidence" value="ECO:0007669"/>
    <property type="project" value="UniProtKB-KW"/>
</dbReference>
<dbReference type="InterPro" id="IPR023408">
    <property type="entry name" value="MscS_beta-dom_sf"/>
</dbReference>
<evidence type="ECO:0000256" key="8">
    <source>
        <dbReference type="ARBA" id="ARBA00022989"/>
    </source>
</evidence>
<keyword evidence="5 10" id="KW-0812">Transmembrane</keyword>
<dbReference type="InterPro" id="IPR014710">
    <property type="entry name" value="RmlC-like_jellyroll"/>
</dbReference>
<dbReference type="Pfam" id="PF13458">
    <property type="entry name" value="Peripla_BP_6"/>
    <property type="match status" value="1"/>
</dbReference>
<dbReference type="InterPro" id="IPR011066">
    <property type="entry name" value="MscS_channel_C_sf"/>
</dbReference>
<evidence type="ECO:0000256" key="2">
    <source>
        <dbReference type="ARBA" id="ARBA00010062"/>
    </source>
</evidence>
<keyword evidence="3" id="KW-0813">Transport</keyword>
<name>A0A2A4T1J1_9DELT</name>
<keyword evidence="6" id="KW-0732">Signal</keyword>
<evidence type="ECO:0000313" key="12">
    <source>
        <dbReference type="EMBL" id="PCI27149.1"/>
    </source>
</evidence>
<evidence type="ECO:0000256" key="6">
    <source>
        <dbReference type="ARBA" id="ARBA00022729"/>
    </source>
</evidence>
<dbReference type="InterPro" id="IPR010920">
    <property type="entry name" value="LSM_dom_sf"/>
</dbReference>
<evidence type="ECO:0000256" key="10">
    <source>
        <dbReference type="SAM" id="Phobius"/>
    </source>
</evidence>
<feature type="transmembrane region" description="Helical" evidence="10">
    <location>
        <begin position="621"/>
        <end position="639"/>
    </location>
</feature>
<dbReference type="Gene3D" id="2.30.30.60">
    <property type="match status" value="1"/>
</dbReference>
<feature type="domain" description="Cyclic nucleotide-binding" evidence="11">
    <location>
        <begin position="959"/>
        <end position="1062"/>
    </location>
</feature>
<dbReference type="Gene3D" id="2.60.120.10">
    <property type="entry name" value="Jelly Rolls"/>
    <property type="match status" value="1"/>
</dbReference>
<dbReference type="Gene3D" id="1.10.287.1260">
    <property type="match status" value="1"/>
</dbReference>
<evidence type="ECO:0000256" key="1">
    <source>
        <dbReference type="ARBA" id="ARBA00004651"/>
    </source>
</evidence>
<dbReference type="Gene3D" id="3.40.50.2300">
    <property type="match status" value="2"/>
</dbReference>
<evidence type="ECO:0000256" key="4">
    <source>
        <dbReference type="ARBA" id="ARBA00022475"/>
    </source>
</evidence>
<dbReference type="PANTHER" id="PTHR47151:SF2">
    <property type="entry name" value="AMINO ACID BINDING PROTEIN"/>
    <property type="match status" value="1"/>
</dbReference>
<dbReference type="InterPro" id="IPR028082">
    <property type="entry name" value="Peripla_BP_I"/>
</dbReference>
<dbReference type="InterPro" id="IPR028081">
    <property type="entry name" value="Leu-bd"/>
</dbReference>
<reference evidence="13" key="1">
    <citation type="submission" date="2017-08" db="EMBL/GenBank/DDBJ databases">
        <title>A dynamic microbial community with high functional redundancy inhabits the cold, oxic subseafloor aquifer.</title>
        <authorList>
            <person name="Tully B.J."/>
            <person name="Wheat C.G."/>
            <person name="Glazer B.T."/>
            <person name="Huber J.A."/>
        </authorList>
    </citation>
    <scope>NUCLEOTIDE SEQUENCE [LARGE SCALE GENOMIC DNA]</scope>
</reference>
<dbReference type="Gene3D" id="3.30.70.100">
    <property type="match status" value="1"/>
</dbReference>
<dbReference type="Proteomes" id="UP000218113">
    <property type="component" value="Unassembled WGS sequence"/>
</dbReference>
<evidence type="ECO:0000256" key="3">
    <source>
        <dbReference type="ARBA" id="ARBA00022448"/>
    </source>
</evidence>
<organism evidence="12 13">
    <name type="scientific">SAR324 cluster bacterium</name>
    <dbReference type="NCBI Taxonomy" id="2024889"/>
    <lineage>
        <taxon>Bacteria</taxon>
        <taxon>Deltaproteobacteria</taxon>
        <taxon>SAR324 cluster</taxon>
    </lineage>
</organism>
<dbReference type="InterPro" id="IPR018490">
    <property type="entry name" value="cNMP-bd_dom_sf"/>
</dbReference>
<comment type="caution">
    <text evidence="12">The sequence shown here is derived from an EMBL/GenBank/DDBJ whole genome shotgun (WGS) entry which is preliminary data.</text>
</comment>
<proteinExistence type="inferred from homology"/>
<dbReference type="PROSITE" id="PS50042">
    <property type="entry name" value="CNMP_BINDING_3"/>
    <property type="match status" value="1"/>
</dbReference>
<dbReference type="InterPro" id="IPR000595">
    <property type="entry name" value="cNMP-bd_dom"/>
</dbReference>
<dbReference type="PRINTS" id="PR00337">
    <property type="entry name" value="LEUILEVALBP"/>
</dbReference>
<dbReference type="CDD" id="cd19985">
    <property type="entry name" value="PBP1_ABC_HAAT-like"/>
    <property type="match status" value="1"/>
</dbReference>
<dbReference type="SUPFAM" id="SSF50182">
    <property type="entry name" value="Sm-like ribonucleoproteins"/>
    <property type="match status" value="1"/>
</dbReference>
<evidence type="ECO:0000256" key="7">
    <source>
        <dbReference type="ARBA" id="ARBA00022970"/>
    </source>
</evidence>
<dbReference type="EMBL" id="NVSR01000072">
    <property type="protein sequence ID" value="PCI27149.1"/>
    <property type="molecule type" value="Genomic_DNA"/>
</dbReference>
<accession>A0A2A4T1J1</accession>
<feature type="transmembrane region" description="Helical" evidence="10">
    <location>
        <begin position="760"/>
        <end position="783"/>
    </location>
</feature>
<evidence type="ECO:0000259" key="11">
    <source>
        <dbReference type="PROSITE" id="PS50042"/>
    </source>
</evidence>
<evidence type="ECO:0000313" key="13">
    <source>
        <dbReference type="Proteomes" id="UP000218113"/>
    </source>
</evidence>
<dbReference type="GO" id="GO:0005886">
    <property type="term" value="C:plasma membrane"/>
    <property type="evidence" value="ECO:0007669"/>
    <property type="project" value="UniProtKB-SubCell"/>
</dbReference>
<keyword evidence="8 10" id="KW-1133">Transmembrane helix</keyword>
<keyword evidence="9 10" id="KW-0472">Membrane</keyword>
<feature type="transmembrane region" description="Helical" evidence="10">
    <location>
        <begin position="651"/>
        <end position="675"/>
    </location>
</feature>
<dbReference type="AlphaFoldDB" id="A0A2A4T1J1"/>
<sequence>MKSLGLVVFLVALLMPGSLLMAQQKEIHVAVAGALSGSGAKLGEAVVNGVKLYFDRLNQEGGIKGMKVILDTYDDRNNADQAKVVARDIAKSNAVAVIGHIFSSASISAGGIYQAEQIPAVTPSATNINVTAGNEWYFRTIFSDERQGRFLAHYSKLVFPGKPVWIIKEDLAYGSYLAEVFTKTSKKLGVEILSSWSFKTENPKLEDRFQEIIEEIKSSKQQGLVLLAMHDKDGANFLRLYKDQGLKHLILAPDSFAKVSFPQHFAGEAKEISQPGFYSNALNITTPFIFDIAGRKAQEFKNNYLMNFNVIPEWHAAYAYDAAMLIHQAIEQSGVSGDSVDLRQDRQKIRDFLASLNSLEKALPGVTGLNYFNEHGDAVKSMTIGVFERGKIISAKKQLKPVRFVHEIADLQLELKAKRIIEVDGRYMYNTNVVYTGLKPIQIISMKPQTSTFEMDFYLWFRSKKEVEITAIDFLNAVKPIKLGPVLKEEIQGNERYRLYRIKGVFKLDFSGSQKDFGQYDLAIALRHQLMTEKNLIFVPDVLGMDQVTADNLVQKGLLQGMKNWSVKDILFFQGTHQMDPLGAVSRLKMKQQAFNYSSFNYIIRLQEVNNGLRRNLPENILLILFLITCITPFLVILGPKKEQIGQKGPIRWSIITVNTVLFLLSGEGLAISLLSDRISPARLENIIILFSSLWWLFGSARLIRALDVFFWVPAELKTGQKIPNLVRRFISFLVYLFGIFGIIAFVYDQKITSLLATSGVFAMIIGLAVQMNLANIFSGIAVSLERPFRVGDFVKIGSTEGKVIDMNWRAVRIKDLWNVIVSIPNSNVSVAVIENYNYPDDKYWVGFTVHVETHHDPERVEKILTDAVLEADTILTPWILFGGIGDWSAEYYVYGMAREYSTKYGNKSKMWANVKIHLEQAGIQIIIQRQEIHMFKGMDKQLPNLEHDPLGVLKNSDALKGLSIEQIATLKGDITPERFPRHSKIFKQGDSDDSVLILAEGVVSLQSKEGDVLKEIGRLGPGKTISAKYSQQGNTIVHEIVAVSDSLAFRIQKKTLDALTE</sequence>
<dbReference type="Pfam" id="PF00027">
    <property type="entry name" value="cNMP_binding"/>
    <property type="match status" value="1"/>
</dbReference>
<gene>
    <name evidence="12" type="ORF">COB67_09240</name>
</gene>
<feature type="transmembrane region" description="Helical" evidence="10">
    <location>
        <begin position="726"/>
        <end position="748"/>
    </location>
</feature>
<comment type="subcellular location">
    <subcellularLocation>
        <location evidence="1">Cell membrane</location>
        <topology evidence="1">Multi-pass membrane protein</topology>
    </subcellularLocation>
</comment>
<evidence type="ECO:0000256" key="5">
    <source>
        <dbReference type="ARBA" id="ARBA00022692"/>
    </source>
</evidence>
<dbReference type="SUPFAM" id="SSF51206">
    <property type="entry name" value="cAMP-binding domain-like"/>
    <property type="match status" value="1"/>
</dbReference>
<dbReference type="GO" id="GO:0055085">
    <property type="term" value="P:transmembrane transport"/>
    <property type="evidence" value="ECO:0007669"/>
    <property type="project" value="InterPro"/>
</dbReference>
<comment type="similarity">
    <text evidence="2">Belongs to the leucine-binding protein family.</text>
</comment>
<keyword evidence="7" id="KW-0029">Amino-acid transport</keyword>
<dbReference type="Pfam" id="PF00924">
    <property type="entry name" value="MS_channel_2nd"/>
    <property type="match status" value="1"/>
</dbReference>
<protein>
    <recommendedName>
        <fullName evidence="11">Cyclic nucleotide-binding domain-containing protein</fullName>
    </recommendedName>
</protein>
<dbReference type="InterPro" id="IPR006685">
    <property type="entry name" value="MscS_channel_2nd"/>
</dbReference>
<dbReference type="CDD" id="cd00038">
    <property type="entry name" value="CAP_ED"/>
    <property type="match status" value="1"/>
</dbReference>
<dbReference type="SUPFAM" id="SSF82689">
    <property type="entry name" value="Mechanosensitive channel protein MscS (YggB), C-terminal domain"/>
    <property type="match status" value="1"/>
</dbReference>
<dbReference type="InterPro" id="IPR000709">
    <property type="entry name" value="Leu_Ile_Val-bd"/>
</dbReference>
<evidence type="ECO:0000256" key="9">
    <source>
        <dbReference type="ARBA" id="ARBA00023136"/>
    </source>
</evidence>